<comment type="caution">
    <text evidence="1">The sequence shown here is derived from an EMBL/GenBank/DDBJ whole genome shotgun (WGS) entry which is preliminary data.</text>
</comment>
<dbReference type="EMBL" id="MIPT01000001">
    <property type="protein sequence ID" value="OHT19896.1"/>
    <property type="molecule type" value="Genomic_DNA"/>
</dbReference>
<gene>
    <name evidence="1" type="ORF">BHE75_01889</name>
</gene>
<sequence>MTPPARLAAIRAVRTAAHDLAAACALLLAGQRCGCRADDLIRSSFPVDPATPPDMIETLARIDKAAS</sequence>
<name>A0A1S1HEG5_9SPHN</name>
<dbReference type="AlphaFoldDB" id="A0A1S1HEG5"/>
<protein>
    <submittedName>
        <fullName evidence="1">Uncharacterized protein</fullName>
    </submittedName>
</protein>
<evidence type="ECO:0000313" key="2">
    <source>
        <dbReference type="Proteomes" id="UP000179467"/>
    </source>
</evidence>
<keyword evidence="2" id="KW-1185">Reference proteome</keyword>
<accession>A0A1S1HEG5</accession>
<organism evidence="1 2">
    <name type="scientific">Edaphosphingomonas haloaromaticamans</name>
    <dbReference type="NCBI Taxonomy" id="653954"/>
    <lineage>
        <taxon>Bacteria</taxon>
        <taxon>Pseudomonadati</taxon>
        <taxon>Pseudomonadota</taxon>
        <taxon>Alphaproteobacteria</taxon>
        <taxon>Sphingomonadales</taxon>
        <taxon>Rhizorhabdaceae</taxon>
        <taxon>Edaphosphingomonas</taxon>
    </lineage>
</organism>
<dbReference type="Proteomes" id="UP000179467">
    <property type="component" value="Unassembled WGS sequence"/>
</dbReference>
<evidence type="ECO:0000313" key="1">
    <source>
        <dbReference type="EMBL" id="OHT19896.1"/>
    </source>
</evidence>
<proteinExistence type="predicted"/>
<reference evidence="1 2" key="1">
    <citation type="submission" date="2016-09" db="EMBL/GenBank/DDBJ databases">
        <title>Metabolic pathway, cell adaptation mechanisms and a novel monoxygenase revealed through proteogenomic-transcription analysis of a Sphingomonas haloaromaticamans strain degrading the fungicide ortho-phenylphenol.</title>
        <authorList>
            <person name="Perruchon C."/>
            <person name="Papadopoulou E.S."/>
            <person name="Rousidou C."/>
            <person name="Vasileiadis S."/>
            <person name="Tanou G."/>
            <person name="Amoutzias G."/>
            <person name="Molassiotis A."/>
            <person name="Karpouzas D.G."/>
        </authorList>
    </citation>
    <scope>NUCLEOTIDE SEQUENCE [LARGE SCALE GENOMIC DNA]</scope>
    <source>
        <strain evidence="1 2">P3</strain>
    </source>
</reference>
<dbReference type="RefSeq" id="WP_015457793.1">
    <property type="nucleotide sequence ID" value="NZ_MIPT01000001.1"/>
</dbReference>